<reference evidence="1" key="1">
    <citation type="submission" date="2019-08" db="EMBL/GenBank/DDBJ databases">
        <authorList>
            <person name="Zhou D."/>
            <person name="Chen F."/>
        </authorList>
    </citation>
    <scope>NUCLEOTIDE SEQUENCE</scope>
    <source>
        <strain evidence="1">QJ20133</strain>
        <plasmid evidence="1">pJ20133-VIM</plasmid>
    </source>
</reference>
<dbReference type="RefSeq" id="WP_181718367.1">
    <property type="nucleotide sequence ID" value="NZ_MN310371.1"/>
</dbReference>
<geneLocation type="plasmid" evidence="1">
    <name>pJ20133-VIM</name>
</geneLocation>
<proteinExistence type="predicted"/>
<accession>A0A6B7Q3Z5</accession>
<name>A0A6B7Q3Z5_9PSED</name>
<dbReference type="EMBL" id="MN310371">
    <property type="protein sequence ID" value="QFX76352.1"/>
    <property type="molecule type" value="Genomic_DNA"/>
</dbReference>
<evidence type="ECO:0000313" key="1">
    <source>
        <dbReference type="EMBL" id="QFX76352.1"/>
    </source>
</evidence>
<keyword evidence="1" id="KW-0614">Plasmid</keyword>
<protein>
    <submittedName>
        <fullName evidence="1">Uncharacterized protein</fullName>
    </submittedName>
</protein>
<organism evidence="1">
    <name type="scientific">Pseudomonas monteilii</name>
    <dbReference type="NCBI Taxonomy" id="76759"/>
    <lineage>
        <taxon>Bacteria</taxon>
        <taxon>Pseudomonadati</taxon>
        <taxon>Pseudomonadota</taxon>
        <taxon>Gammaproteobacteria</taxon>
        <taxon>Pseudomonadales</taxon>
        <taxon>Pseudomonadaceae</taxon>
        <taxon>Pseudomonas</taxon>
    </lineage>
</organism>
<dbReference type="AlphaFoldDB" id="A0A6B7Q3Z5"/>
<sequence>MTTLVKIATCLTPELARTIVEMACIVRISQTGEGVEIRDTRPLLDRLESPIEGRGVVRTIGSTHFIVTEDLAHRIDAKHLRKL</sequence>